<accession>A0A7C0VB16</accession>
<dbReference type="InterPro" id="IPR015928">
    <property type="entry name" value="Aconitase/3IPM_dehydase_swvl"/>
</dbReference>
<sequence>MKIKGRVFLLTGKNGELIKDIDTDQIYHNAYLHITDINEMGKYALGNLEGYEKFPELVKENDILIAGHNFGAGSSRQQAVDCFRALKVGAIIAPSFGAIYKRNAINSAFPIIECPGIEEYVVKGLLKHGEQVELDFEDGVILKEDETTIPCKKPSSVQIDIFKAGGLFEYG</sequence>
<organism evidence="4">
    <name type="scientific">candidate division WOR-3 bacterium</name>
    <dbReference type="NCBI Taxonomy" id="2052148"/>
    <lineage>
        <taxon>Bacteria</taxon>
        <taxon>Bacteria division WOR-3</taxon>
    </lineage>
</organism>
<dbReference type="InterPro" id="IPR050075">
    <property type="entry name" value="LeuD"/>
</dbReference>
<dbReference type="Pfam" id="PF00694">
    <property type="entry name" value="Aconitase_C"/>
    <property type="match status" value="1"/>
</dbReference>
<dbReference type="InterPro" id="IPR000573">
    <property type="entry name" value="AconitaseA/IPMdHydase_ssu_swvl"/>
</dbReference>
<gene>
    <name evidence="4" type="ORF">ENF18_06730</name>
</gene>
<dbReference type="PANTHER" id="PTHR43345:SF2">
    <property type="entry name" value="3-ISOPROPYLMALATE DEHYDRATASE SMALL SUBUNIT 1"/>
    <property type="match status" value="1"/>
</dbReference>
<dbReference type="Gene3D" id="3.20.19.10">
    <property type="entry name" value="Aconitase, domain 4"/>
    <property type="match status" value="1"/>
</dbReference>
<dbReference type="GO" id="GO:0016836">
    <property type="term" value="F:hydro-lyase activity"/>
    <property type="evidence" value="ECO:0007669"/>
    <property type="project" value="InterPro"/>
</dbReference>
<name>A0A7C0VB16_UNCW3</name>
<comment type="similarity">
    <text evidence="1">Belongs to the LeuD family. LeuD type 2 subfamily.</text>
</comment>
<evidence type="ECO:0000313" key="4">
    <source>
        <dbReference type="EMBL" id="HDI83467.1"/>
    </source>
</evidence>
<dbReference type="Proteomes" id="UP000885847">
    <property type="component" value="Unassembled WGS sequence"/>
</dbReference>
<evidence type="ECO:0000256" key="1">
    <source>
        <dbReference type="ARBA" id="ARBA00009869"/>
    </source>
</evidence>
<keyword evidence="2" id="KW-0456">Lyase</keyword>
<comment type="caution">
    <text evidence="4">The sequence shown here is derived from an EMBL/GenBank/DDBJ whole genome shotgun (WGS) entry which is preliminary data.</text>
</comment>
<feature type="domain" description="Aconitase A/isopropylmalate dehydratase small subunit swivel" evidence="3">
    <location>
        <begin position="59"/>
        <end position="108"/>
    </location>
</feature>
<feature type="non-terminal residue" evidence="4">
    <location>
        <position position="171"/>
    </location>
</feature>
<dbReference type="NCBIfam" id="TIGR02087">
    <property type="entry name" value="LEUD_arch"/>
    <property type="match status" value="1"/>
</dbReference>
<reference evidence="4" key="1">
    <citation type="journal article" date="2020" name="mSystems">
        <title>Genome- and Community-Level Interaction Insights into Carbon Utilization and Element Cycling Functions of Hydrothermarchaeota in Hydrothermal Sediment.</title>
        <authorList>
            <person name="Zhou Z."/>
            <person name="Liu Y."/>
            <person name="Xu W."/>
            <person name="Pan J."/>
            <person name="Luo Z.H."/>
            <person name="Li M."/>
        </authorList>
    </citation>
    <scope>NUCLEOTIDE SEQUENCE [LARGE SCALE GENOMIC DNA]</scope>
    <source>
        <strain evidence="4">HyVt-102</strain>
    </source>
</reference>
<dbReference type="PANTHER" id="PTHR43345">
    <property type="entry name" value="3-ISOPROPYLMALATE DEHYDRATASE SMALL SUBUNIT 2-RELATED-RELATED"/>
    <property type="match status" value="1"/>
</dbReference>
<protein>
    <submittedName>
        <fullName evidence="4">3-isopropylmalate dehydratase</fullName>
    </submittedName>
</protein>
<evidence type="ECO:0000259" key="3">
    <source>
        <dbReference type="Pfam" id="PF00694"/>
    </source>
</evidence>
<dbReference type="EMBL" id="DQWE01000319">
    <property type="protein sequence ID" value="HDI83467.1"/>
    <property type="molecule type" value="Genomic_DNA"/>
</dbReference>
<proteinExistence type="inferred from homology"/>
<evidence type="ECO:0000256" key="2">
    <source>
        <dbReference type="ARBA" id="ARBA00023239"/>
    </source>
</evidence>
<dbReference type="InterPro" id="IPR011827">
    <property type="entry name" value="LeuD_type2/HacB/DmdB"/>
</dbReference>
<dbReference type="AlphaFoldDB" id="A0A7C0VB16"/>
<dbReference type="SUPFAM" id="SSF52016">
    <property type="entry name" value="LeuD/IlvD-like"/>
    <property type="match status" value="1"/>
</dbReference>